<accession>A0A316IG32</accession>
<comment type="caution">
    <text evidence="2">The sequence shown here is derived from an EMBL/GenBank/DDBJ whole genome shotgun (WGS) entry which is preliminary data.</text>
</comment>
<keyword evidence="1" id="KW-0472">Membrane</keyword>
<gene>
    <name evidence="2" type="ORF">C7456_10398</name>
</gene>
<feature type="transmembrane region" description="Helical" evidence="1">
    <location>
        <begin position="57"/>
        <end position="76"/>
    </location>
</feature>
<keyword evidence="1" id="KW-0812">Transmembrane</keyword>
<keyword evidence="3" id="KW-1185">Reference proteome</keyword>
<dbReference type="EMBL" id="QGHC01000003">
    <property type="protein sequence ID" value="PWK91979.1"/>
    <property type="molecule type" value="Genomic_DNA"/>
</dbReference>
<keyword evidence="1" id="KW-1133">Transmembrane helix</keyword>
<organism evidence="2 3">
    <name type="scientific">Fulvimonas soli</name>
    <dbReference type="NCBI Taxonomy" id="155197"/>
    <lineage>
        <taxon>Bacteria</taxon>
        <taxon>Pseudomonadati</taxon>
        <taxon>Pseudomonadota</taxon>
        <taxon>Gammaproteobacteria</taxon>
        <taxon>Lysobacterales</taxon>
        <taxon>Rhodanobacteraceae</taxon>
        <taxon>Fulvimonas</taxon>
    </lineage>
</organism>
<feature type="transmembrane region" description="Helical" evidence="1">
    <location>
        <begin position="12"/>
        <end position="29"/>
    </location>
</feature>
<dbReference type="OrthoDB" id="5955968at2"/>
<name>A0A316IG32_9GAMM</name>
<protein>
    <submittedName>
        <fullName evidence="2">Uncharacterized protein</fullName>
    </submittedName>
</protein>
<evidence type="ECO:0000313" key="2">
    <source>
        <dbReference type="EMBL" id="PWK91979.1"/>
    </source>
</evidence>
<evidence type="ECO:0000313" key="3">
    <source>
        <dbReference type="Proteomes" id="UP000245812"/>
    </source>
</evidence>
<sequence>MKGPISRYFQMIVGAIGAISSGALIVMSVKSGRAPGPGMAWWITDSGYSSATDPSQYWFMLFLFAVGLAGFAWLAWRAYRD</sequence>
<reference evidence="2 3" key="1">
    <citation type="submission" date="2018-05" db="EMBL/GenBank/DDBJ databases">
        <title>Genomic Encyclopedia of Type Strains, Phase IV (KMG-IV): sequencing the most valuable type-strain genomes for metagenomic binning, comparative biology and taxonomic classification.</title>
        <authorList>
            <person name="Goeker M."/>
        </authorList>
    </citation>
    <scope>NUCLEOTIDE SEQUENCE [LARGE SCALE GENOMIC DNA]</scope>
    <source>
        <strain evidence="2 3">DSM 14263</strain>
    </source>
</reference>
<dbReference type="Proteomes" id="UP000245812">
    <property type="component" value="Unassembled WGS sequence"/>
</dbReference>
<dbReference type="RefSeq" id="WP_109722566.1">
    <property type="nucleotide sequence ID" value="NZ_MSZV01000009.1"/>
</dbReference>
<evidence type="ECO:0000256" key="1">
    <source>
        <dbReference type="SAM" id="Phobius"/>
    </source>
</evidence>
<dbReference type="AlphaFoldDB" id="A0A316IG32"/>
<proteinExistence type="predicted"/>